<dbReference type="SMART" id="SM00062">
    <property type="entry name" value="PBPb"/>
    <property type="match status" value="1"/>
</dbReference>
<keyword evidence="4" id="KW-0732">Signal</keyword>
<keyword evidence="3" id="KW-0813">Transport</keyword>
<comment type="similarity">
    <text evidence="2">Belongs to the bacterial solute-binding protein SsuA/TauA family.</text>
</comment>
<evidence type="ECO:0000256" key="3">
    <source>
        <dbReference type="ARBA" id="ARBA00022448"/>
    </source>
</evidence>
<keyword evidence="11" id="KW-1185">Reference proteome</keyword>
<dbReference type="SUPFAM" id="SSF53850">
    <property type="entry name" value="Periplasmic binding protein-like II"/>
    <property type="match status" value="1"/>
</dbReference>
<keyword evidence="5" id="KW-0564">Palmitate</keyword>
<keyword evidence="6" id="KW-0449">Lipoprotein</keyword>
<dbReference type="PANTHER" id="PTHR30024:SF21">
    <property type="entry name" value="ABC TRANSPORTER SUBSTRATE-BINDING PROTEIN"/>
    <property type="match status" value="1"/>
</dbReference>
<evidence type="ECO:0000313" key="11">
    <source>
        <dbReference type="Proteomes" id="UP000187608"/>
    </source>
</evidence>
<dbReference type="STRING" id="570947.SAMN05421687_10980"/>
<dbReference type="PROSITE" id="PS51257">
    <property type="entry name" value="PROKAR_LIPOPROTEIN"/>
    <property type="match status" value="1"/>
</dbReference>
<dbReference type="GO" id="GO:0042626">
    <property type="term" value="F:ATPase-coupled transmembrane transporter activity"/>
    <property type="evidence" value="ECO:0007669"/>
    <property type="project" value="InterPro"/>
</dbReference>
<sequence length="327" mass="35415">MNIKNLILTITIILLGILVAGCSSDADGASGTPEKITLDYAYYSPTSLVLKEKGFVEEVFGEEVEVEYVLSQGSNKALEFLNSSSVDFSSSAGAAALMSKANGAPVETVYLYSKPEWTALVSGKDSGIDSVEDLRGKKVAATLGTDPYIFLERALKKHDMSTDDIELVNLQHPDGASALSNGDVDAWAGLDPHMAREELESGANLFYRDADLNTYGTLNTRTEFAENNPDVVKKVIEAYEKARQFAIDNPEETAEILAAEAELDLEVAKQSLERNDFSNAVPNQDVIDTITAAGDVLQDVEVIDQEADIDALTEEMINPSFAEEVIE</sequence>
<protein>
    <recommendedName>
        <fullName evidence="8">Putative aliphatic sulfonates-binding protein</fullName>
    </recommendedName>
</protein>
<evidence type="ECO:0000256" key="5">
    <source>
        <dbReference type="ARBA" id="ARBA00023139"/>
    </source>
</evidence>
<dbReference type="GO" id="GO:0042597">
    <property type="term" value="C:periplasmic space"/>
    <property type="evidence" value="ECO:0007669"/>
    <property type="project" value="UniProtKB-SubCell"/>
</dbReference>
<dbReference type="InterPro" id="IPR010067">
    <property type="entry name" value="ABC_SsuA_sub-bd"/>
</dbReference>
<evidence type="ECO:0000313" key="10">
    <source>
        <dbReference type="EMBL" id="SIS57550.1"/>
    </source>
</evidence>
<dbReference type="RefSeq" id="WP_084193735.1">
    <property type="nucleotide sequence ID" value="NZ_FTOC01000009.1"/>
</dbReference>
<evidence type="ECO:0000256" key="1">
    <source>
        <dbReference type="ARBA" id="ARBA00004418"/>
    </source>
</evidence>
<gene>
    <name evidence="10" type="ORF">SAMN05421687_10980</name>
</gene>
<dbReference type="Proteomes" id="UP000187608">
    <property type="component" value="Unassembled WGS sequence"/>
</dbReference>
<proteinExistence type="inferred from homology"/>
<dbReference type="AlphaFoldDB" id="A0A1N7K7K3"/>
<organism evidence="10 11">
    <name type="scientific">Salimicrobium flavidum</name>
    <dbReference type="NCBI Taxonomy" id="570947"/>
    <lineage>
        <taxon>Bacteria</taxon>
        <taxon>Bacillati</taxon>
        <taxon>Bacillota</taxon>
        <taxon>Bacilli</taxon>
        <taxon>Bacillales</taxon>
        <taxon>Bacillaceae</taxon>
        <taxon>Salimicrobium</taxon>
    </lineage>
</organism>
<dbReference type="InterPro" id="IPR001638">
    <property type="entry name" value="Solute-binding_3/MltF_N"/>
</dbReference>
<name>A0A1N7K7K3_9BACI</name>
<evidence type="ECO:0000259" key="9">
    <source>
        <dbReference type="SMART" id="SM00062"/>
    </source>
</evidence>
<accession>A0A1N7K7K3</accession>
<evidence type="ECO:0000256" key="4">
    <source>
        <dbReference type="ARBA" id="ARBA00022729"/>
    </source>
</evidence>
<dbReference type="EMBL" id="FTOC01000009">
    <property type="protein sequence ID" value="SIS57550.1"/>
    <property type="molecule type" value="Genomic_DNA"/>
</dbReference>
<evidence type="ECO:0000256" key="6">
    <source>
        <dbReference type="ARBA" id="ARBA00023288"/>
    </source>
</evidence>
<dbReference type="NCBIfam" id="TIGR01728">
    <property type="entry name" value="SsuA_fam"/>
    <property type="match status" value="1"/>
</dbReference>
<dbReference type="GO" id="GO:0016020">
    <property type="term" value="C:membrane"/>
    <property type="evidence" value="ECO:0007669"/>
    <property type="project" value="InterPro"/>
</dbReference>
<dbReference type="Pfam" id="PF09084">
    <property type="entry name" value="NMT1"/>
    <property type="match status" value="1"/>
</dbReference>
<comment type="function">
    <text evidence="7">Part of a binding-protein-dependent transport system for aliphatic sulfonates. Putative binding protein.</text>
</comment>
<evidence type="ECO:0000256" key="8">
    <source>
        <dbReference type="ARBA" id="ARBA00070228"/>
    </source>
</evidence>
<dbReference type="Gene3D" id="3.40.190.10">
    <property type="entry name" value="Periplasmic binding protein-like II"/>
    <property type="match status" value="2"/>
</dbReference>
<dbReference type="InterPro" id="IPR015168">
    <property type="entry name" value="SsuA/THI5"/>
</dbReference>
<evidence type="ECO:0000256" key="2">
    <source>
        <dbReference type="ARBA" id="ARBA00010742"/>
    </source>
</evidence>
<evidence type="ECO:0000256" key="7">
    <source>
        <dbReference type="ARBA" id="ARBA00055538"/>
    </source>
</evidence>
<comment type="subcellular location">
    <subcellularLocation>
        <location evidence="1">Periplasm</location>
    </subcellularLocation>
</comment>
<dbReference type="OrthoDB" id="286202at2"/>
<dbReference type="FunFam" id="3.40.190.10:FF:000050">
    <property type="entry name" value="Sulfonate ABC transporter substrate-binding protein"/>
    <property type="match status" value="1"/>
</dbReference>
<reference evidence="11" key="1">
    <citation type="submission" date="2017-01" db="EMBL/GenBank/DDBJ databases">
        <authorList>
            <person name="Varghese N."/>
            <person name="Submissions S."/>
        </authorList>
    </citation>
    <scope>NUCLEOTIDE SEQUENCE [LARGE SCALE GENOMIC DNA]</scope>
    <source>
        <strain evidence="11">DSM 23127</strain>
    </source>
</reference>
<feature type="domain" description="Solute-binding protein family 3/N-terminal" evidence="9">
    <location>
        <begin position="35"/>
        <end position="246"/>
    </location>
</feature>
<dbReference type="PANTHER" id="PTHR30024">
    <property type="entry name" value="ALIPHATIC SULFONATES-BINDING PROTEIN-RELATED"/>
    <property type="match status" value="1"/>
</dbReference>